<feature type="domain" description="Integrase catalytic" evidence="2">
    <location>
        <begin position="147"/>
        <end position="253"/>
    </location>
</feature>
<reference evidence="3" key="1">
    <citation type="submission" date="2021-03" db="EMBL/GenBank/DDBJ databases">
        <title>Draft genome sequence of rust myrtle Austropuccinia psidii MF-1, a brazilian biotype.</title>
        <authorList>
            <person name="Quecine M.C."/>
            <person name="Pachon D.M.R."/>
            <person name="Bonatelli M.L."/>
            <person name="Correr F.H."/>
            <person name="Franceschini L.M."/>
            <person name="Leite T.F."/>
            <person name="Margarido G.R.A."/>
            <person name="Almeida C.A."/>
            <person name="Ferrarezi J.A."/>
            <person name="Labate C.A."/>
        </authorList>
    </citation>
    <scope>NUCLEOTIDE SEQUENCE</scope>
    <source>
        <strain evidence="3">MF-1</strain>
    </source>
</reference>
<comment type="caution">
    <text evidence="3">The sequence shown here is derived from an EMBL/GenBank/DDBJ whole genome shotgun (WGS) entry which is preliminary data.</text>
</comment>
<dbReference type="GO" id="GO:0003723">
    <property type="term" value="F:RNA binding"/>
    <property type="evidence" value="ECO:0007669"/>
    <property type="project" value="UniProtKB-KW"/>
</dbReference>
<gene>
    <name evidence="3" type="ORF">O181_051151</name>
</gene>
<dbReference type="InterPro" id="IPR012337">
    <property type="entry name" value="RNaseH-like_sf"/>
</dbReference>
<accession>A0A9Q3HN20</accession>
<dbReference type="PANTHER" id="PTHR37984:SF5">
    <property type="entry name" value="PROTEIN NYNRIN-LIKE"/>
    <property type="match status" value="1"/>
</dbReference>
<dbReference type="Gene3D" id="3.30.420.10">
    <property type="entry name" value="Ribonuclease H-like superfamily/Ribonuclease H"/>
    <property type="match status" value="1"/>
</dbReference>
<evidence type="ECO:0000313" key="4">
    <source>
        <dbReference type="Proteomes" id="UP000765509"/>
    </source>
</evidence>
<keyword evidence="4" id="KW-1185">Reference proteome</keyword>
<protein>
    <recommendedName>
        <fullName evidence="2">Integrase catalytic domain-containing protein</fullName>
    </recommendedName>
</protein>
<dbReference type="InterPro" id="IPR041588">
    <property type="entry name" value="Integrase_H2C2"/>
</dbReference>
<dbReference type="EMBL" id="AVOT02022184">
    <property type="protein sequence ID" value="MBW0511436.1"/>
    <property type="molecule type" value="Genomic_DNA"/>
</dbReference>
<dbReference type="InterPro" id="IPR001584">
    <property type="entry name" value="Integrase_cat-core"/>
</dbReference>
<dbReference type="GO" id="GO:0005634">
    <property type="term" value="C:nucleus"/>
    <property type="evidence" value="ECO:0007669"/>
    <property type="project" value="UniProtKB-ARBA"/>
</dbReference>
<organism evidence="3 4">
    <name type="scientific">Austropuccinia psidii MF-1</name>
    <dbReference type="NCBI Taxonomy" id="1389203"/>
    <lineage>
        <taxon>Eukaryota</taxon>
        <taxon>Fungi</taxon>
        <taxon>Dikarya</taxon>
        <taxon>Basidiomycota</taxon>
        <taxon>Pucciniomycotina</taxon>
        <taxon>Pucciniomycetes</taxon>
        <taxon>Pucciniales</taxon>
        <taxon>Sphaerophragmiaceae</taxon>
        <taxon>Austropuccinia</taxon>
    </lineage>
</organism>
<dbReference type="PANTHER" id="PTHR37984">
    <property type="entry name" value="PROTEIN CBG26694"/>
    <property type="match status" value="1"/>
</dbReference>
<keyword evidence="1" id="KW-0694">RNA-binding</keyword>
<dbReference type="Pfam" id="PF17921">
    <property type="entry name" value="Integrase_H2C2"/>
    <property type="match status" value="1"/>
</dbReference>
<dbReference type="GO" id="GO:0015074">
    <property type="term" value="P:DNA integration"/>
    <property type="evidence" value="ECO:0007669"/>
    <property type="project" value="InterPro"/>
</dbReference>
<dbReference type="InterPro" id="IPR036397">
    <property type="entry name" value="RNaseH_sf"/>
</dbReference>
<dbReference type="PROSITE" id="PS50994">
    <property type="entry name" value="INTEGRASE"/>
    <property type="match status" value="1"/>
</dbReference>
<dbReference type="InterPro" id="IPR050951">
    <property type="entry name" value="Retrovirus_Pol_polyprotein"/>
</dbReference>
<sequence>MSQTLGNDSLIKLRKAIRWKKCHILCQLLRKDCKDPSISSKLNEVWKKAYDGEIFHLLDGILHHRTKQTCVMTLTDRNLIDNILHECHDSVVSENLSEYRTLERVKTCCWWPNWLKDVLEYCQTCYRCQKENRATGKQFGMMIQIQEPKFPCKIVHMNWVTALPPGGERSFNACLVLVERYSKAPTFLPFHKYDTDMDTAIMIWNIVIRYTALFQNIISDRDPEFTSELLTNLHTLFGTKLSFSTAYPPQTDD</sequence>
<evidence type="ECO:0000259" key="2">
    <source>
        <dbReference type="PROSITE" id="PS50994"/>
    </source>
</evidence>
<dbReference type="Proteomes" id="UP000765509">
    <property type="component" value="Unassembled WGS sequence"/>
</dbReference>
<evidence type="ECO:0000313" key="3">
    <source>
        <dbReference type="EMBL" id="MBW0511436.1"/>
    </source>
</evidence>
<name>A0A9Q3HN20_9BASI</name>
<dbReference type="Gene3D" id="1.10.340.70">
    <property type="match status" value="1"/>
</dbReference>
<evidence type="ECO:0000256" key="1">
    <source>
        <dbReference type="ARBA" id="ARBA00022884"/>
    </source>
</evidence>
<dbReference type="SUPFAM" id="SSF53098">
    <property type="entry name" value="Ribonuclease H-like"/>
    <property type="match status" value="1"/>
</dbReference>
<proteinExistence type="predicted"/>
<dbReference type="AlphaFoldDB" id="A0A9Q3HN20"/>